<evidence type="ECO:0000313" key="1">
    <source>
        <dbReference type="EMBL" id="AEF96049.1"/>
    </source>
</evidence>
<name>F6BBP0_METIK</name>
<keyword evidence="2" id="KW-1185">Reference proteome</keyword>
<evidence type="ECO:0000313" key="2">
    <source>
        <dbReference type="Proteomes" id="UP000009227"/>
    </source>
</evidence>
<proteinExistence type="predicted"/>
<dbReference type="HOGENOM" id="CLU_3194503_0_0_2"/>
<reference evidence="1 2" key="1">
    <citation type="submission" date="2011-05" db="EMBL/GenBank/DDBJ databases">
        <title>Complete sequence of Methanotorris igneus Kol 5.</title>
        <authorList>
            <consortium name="US DOE Joint Genome Institute"/>
            <person name="Lucas S."/>
            <person name="Han J."/>
            <person name="Lapidus A."/>
            <person name="Cheng J.-F."/>
            <person name="Goodwin L."/>
            <person name="Pitluck S."/>
            <person name="Peters L."/>
            <person name="Mikhailova N."/>
            <person name="Chertkov O."/>
            <person name="Han C."/>
            <person name="Tapia R."/>
            <person name="Land M."/>
            <person name="Hauser L."/>
            <person name="Kyrpides N."/>
            <person name="Ivanova N."/>
            <person name="Pagani I."/>
            <person name="Sieprawska-Lupa M."/>
            <person name="Whitman W."/>
            <person name="Woyke T."/>
        </authorList>
    </citation>
    <scope>NUCLEOTIDE SEQUENCE [LARGE SCALE GENOMIC DNA]</scope>
    <source>
        <strain evidence="2">DSM 5666 / JCM 11834 / Kol 5</strain>
    </source>
</reference>
<dbReference type="EMBL" id="CP002737">
    <property type="protein sequence ID" value="AEF96049.1"/>
    <property type="molecule type" value="Genomic_DNA"/>
</dbReference>
<dbReference type="KEGG" id="mig:Metig_0493"/>
<dbReference type="AlphaFoldDB" id="F6BBP0"/>
<dbReference type="Proteomes" id="UP000009227">
    <property type="component" value="Chromosome"/>
</dbReference>
<organism evidence="2">
    <name type="scientific">Methanotorris igneus (strain DSM 5666 / JCM 11834 / Kol 5)</name>
    <dbReference type="NCBI Taxonomy" id="880724"/>
    <lineage>
        <taxon>Archaea</taxon>
        <taxon>Methanobacteriati</taxon>
        <taxon>Methanobacteriota</taxon>
        <taxon>Methanomada group</taxon>
        <taxon>Methanococci</taxon>
        <taxon>Methanococcales</taxon>
        <taxon>Methanocaldococcaceae</taxon>
        <taxon>Methanotorris</taxon>
    </lineage>
</organism>
<accession>F6BBP0</accession>
<gene>
    <name evidence="1" type="ordered locus">Metig_0493</name>
</gene>
<sequence length="45" mass="5314">MSPKELINNILIHKFKYIYDNFEYKIMKIENNQNNIKINGAGEGI</sequence>
<protein>
    <submittedName>
        <fullName evidence="1">Uncharacterized protein</fullName>
    </submittedName>
</protein>